<gene>
    <name evidence="6" type="ORF">MNB_SUP05-5-787</name>
</gene>
<name>A0A1W1BH77_9ZZZZ</name>
<accession>A0A1W1BH77</accession>
<sequence>MWIQLKLDVKRQQVDLISEVLSALGSLSLTFSDTHDNPIFEPPVGDTPIWDNTTITALFENTIDKKHIKNSLEEICDIEQFDFSEVADKKWELESIADFKPMLFGDNIWVVPSWCSDFKAPKNAIVLDLDPGLAFGTGTHQTTSLCLEYLDKNSPKGLTVVDYGCGSGILAIAAAKLGAKKVFAIDNDPQAVQATKDNALKNGVSIEVYLNTNEPKITCDLLLANILAKPLQNLAPHFTPMIKNKGVIVLAGLLNEQKQAVKSAYQQDFIFKKSLKKGDWTRLLGIKK</sequence>
<dbReference type="Pfam" id="PF06325">
    <property type="entry name" value="PrmA"/>
    <property type="match status" value="1"/>
</dbReference>
<dbReference type="PANTHER" id="PTHR43648:SF1">
    <property type="entry name" value="ELECTRON TRANSFER FLAVOPROTEIN BETA SUBUNIT LYSINE METHYLTRANSFERASE"/>
    <property type="match status" value="1"/>
</dbReference>
<dbReference type="CDD" id="cd02440">
    <property type="entry name" value="AdoMet_MTases"/>
    <property type="match status" value="1"/>
</dbReference>
<evidence type="ECO:0000256" key="2">
    <source>
        <dbReference type="ARBA" id="ARBA00022490"/>
    </source>
</evidence>
<dbReference type="InterPro" id="IPR004498">
    <property type="entry name" value="Ribosomal_PrmA_MeTrfase"/>
</dbReference>
<evidence type="ECO:0000256" key="4">
    <source>
        <dbReference type="ARBA" id="ARBA00022679"/>
    </source>
</evidence>
<dbReference type="GO" id="GO:0032259">
    <property type="term" value="P:methylation"/>
    <property type="evidence" value="ECO:0007669"/>
    <property type="project" value="UniProtKB-KW"/>
</dbReference>
<comment type="similarity">
    <text evidence="1">Belongs to the methyltransferase superfamily. PrmA family.</text>
</comment>
<dbReference type="PANTHER" id="PTHR43648">
    <property type="entry name" value="ELECTRON TRANSFER FLAVOPROTEIN BETA SUBUNIT LYSINE METHYLTRANSFERASE"/>
    <property type="match status" value="1"/>
</dbReference>
<evidence type="ECO:0000256" key="3">
    <source>
        <dbReference type="ARBA" id="ARBA00022603"/>
    </source>
</evidence>
<dbReference type="InterPro" id="IPR050078">
    <property type="entry name" value="Ribosomal_L11_MeTrfase_PrmA"/>
</dbReference>
<dbReference type="Gene3D" id="3.40.50.150">
    <property type="entry name" value="Vaccinia Virus protein VP39"/>
    <property type="match status" value="1"/>
</dbReference>
<evidence type="ECO:0000256" key="1">
    <source>
        <dbReference type="ARBA" id="ARBA00009741"/>
    </source>
</evidence>
<evidence type="ECO:0000313" key="6">
    <source>
        <dbReference type="EMBL" id="SFV52914.1"/>
    </source>
</evidence>
<dbReference type="PIRSF" id="PIRSF000401">
    <property type="entry name" value="RPL11_MTase"/>
    <property type="match status" value="1"/>
</dbReference>
<dbReference type="EMBL" id="FPHJ01000008">
    <property type="protein sequence ID" value="SFV52914.1"/>
    <property type="molecule type" value="Genomic_DNA"/>
</dbReference>
<dbReference type="HAMAP" id="MF_00735">
    <property type="entry name" value="Methyltr_PrmA"/>
    <property type="match status" value="1"/>
</dbReference>
<dbReference type="InterPro" id="IPR029063">
    <property type="entry name" value="SAM-dependent_MTases_sf"/>
</dbReference>
<protein>
    <submittedName>
        <fullName evidence="6">Ribosomal protein L11 methyltransferase</fullName>
        <ecNumber evidence="6">2.1.1.-</ecNumber>
    </submittedName>
</protein>
<dbReference type="SUPFAM" id="SSF53335">
    <property type="entry name" value="S-adenosyl-L-methionine-dependent methyltransferases"/>
    <property type="match status" value="1"/>
</dbReference>
<keyword evidence="6" id="KW-0687">Ribonucleoprotein</keyword>
<dbReference type="AlphaFoldDB" id="A0A1W1BH77"/>
<dbReference type="GO" id="GO:0016279">
    <property type="term" value="F:protein-lysine N-methyltransferase activity"/>
    <property type="evidence" value="ECO:0007669"/>
    <property type="project" value="TreeGrafter"/>
</dbReference>
<dbReference type="GO" id="GO:0005829">
    <property type="term" value="C:cytosol"/>
    <property type="evidence" value="ECO:0007669"/>
    <property type="project" value="TreeGrafter"/>
</dbReference>
<keyword evidence="2" id="KW-0963">Cytoplasm</keyword>
<organism evidence="6">
    <name type="scientific">hydrothermal vent metagenome</name>
    <dbReference type="NCBI Taxonomy" id="652676"/>
    <lineage>
        <taxon>unclassified sequences</taxon>
        <taxon>metagenomes</taxon>
        <taxon>ecological metagenomes</taxon>
    </lineage>
</organism>
<keyword evidence="5" id="KW-0949">S-adenosyl-L-methionine</keyword>
<proteinExistence type="inferred from homology"/>
<keyword evidence="6" id="KW-0689">Ribosomal protein</keyword>
<reference evidence="6" key="1">
    <citation type="submission" date="2016-10" db="EMBL/GenBank/DDBJ databases">
        <authorList>
            <person name="de Groot N.N."/>
        </authorList>
    </citation>
    <scope>NUCLEOTIDE SEQUENCE</scope>
</reference>
<dbReference type="EC" id="2.1.1.-" evidence="6"/>
<evidence type="ECO:0000256" key="5">
    <source>
        <dbReference type="ARBA" id="ARBA00022691"/>
    </source>
</evidence>
<keyword evidence="4 6" id="KW-0808">Transferase</keyword>
<dbReference type="NCBIfam" id="TIGR00406">
    <property type="entry name" value="prmA"/>
    <property type="match status" value="1"/>
</dbReference>
<dbReference type="GO" id="GO:0005840">
    <property type="term" value="C:ribosome"/>
    <property type="evidence" value="ECO:0007669"/>
    <property type="project" value="UniProtKB-KW"/>
</dbReference>
<keyword evidence="3 6" id="KW-0489">Methyltransferase</keyword>